<evidence type="ECO:0000313" key="4">
    <source>
        <dbReference type="Proteomes" id="UP000256269"/>
    </source>
</evidence>
<keyword evidence="2" id="KW-0460">Magnesium</keyword>
<reference evidence="3 4" key="1">
    <citation type="submission" date="2018-08" db="EMBL/GenBank/DDBJ databases">
        <title>Genomic Encyclopedia of Archaeal and Bacterial Type Strains, Phase II (KMG-II): from individual species to whole genera.</title>
        <authorList>
            <person name="Goeker M."/>
        </authorList>
    </citation>
    <scope>NUCLEOTIDE SEQUENCE [LARGE SCALE GENOMIC DNA]</scope>
    <source>
        <strain evidence="3 4">DSM 45791</strain>
    </source>
</reference>
<dbReference type="EMBL" id="QUNO01000016">
    <property type="protein sequence ID" value="REH36194.1"/>
    <property type="molecule type" value="Genomic_DNA"/>
</dbReference>
<dbReference type="RefSeq" id="WP_170217978.1">
    <property type="nucleotide sequence ID" value="NZ_CP144375.1"/>
</dbReference>
<protein>
    <submittedName>
        <fullName evidence="3">Putative hydrolase of the HAD superfamily</fullName>
    </submittedName>
</protein>
<dbReference type="InterPro" id="IPR041492">
    <property type="entry name" value="HAD_2"/>
</dbReference>
<dbReference type="Pfam" id="PF13419">
    <property type="entry name" value="HAD_2"/>
    <property type="match status" value="1"/>
</dbReference>
<accession>A0A3E0H1Q2</accession>
<dbReference type="InterPro" id="IPR036412">
    <property type="entry name" value="HAD-like_sf"/>
</dbReference>
<dbReference type="InterPro" id="IPR051400">
    <property type="entry name" value="HAD-like_hydrolase"/>
</dbReference>
<dbReference type="PANTHER" id="PTHR46470:SF3">
    <property type="entry name" value="N-ACYLNEURAMINATE-9-PHOSPHATASE"/>
    <property type="match status" value="1"/>
</dbReference>
<evidence type="ECO:0000313" key="3">
    <source>
        <dbReference type="EMBL" id="REH36194.1"/>
    </source>
</evidence>
<dbReference type="SFLD" id="SFLDG01129">
    <property type="entry name" value="C1.5:_HAD__Beta-PGM__Phosphata"/>
    <property type="match status" value="1"/>
</dbReference>
<sequence>MLALFDLDGTLVDRAVGLWAWADEFCGAHGLDPIEAEWIVEADGDGRVPKEQFFARIRDRYGLAASVDELFGQYRDRQPTLIPVYDGVLAGLAELRAAGWRIGVVTNGYGDVQTNTLTSSGIADHVDGWAISGPEDIWKPDVRLFEIAATRAGASLADGGWMTGDSARGDIAGGHAAGLRTVWVHRDRPWPADLDQPVHRVSTAAEAVPLILASSQL</sequence>
<name>A0A3E0H1Q2_9PSEU</name>
<proteinExistence type="predicted"/>
<dbReference type="GO" id="GO:0016791">
    <property type="term" value="F:phosphatase activity"/>
    <property type="evidence" value="ECO:0007669"/>
    <property type="project" value="TreeGrafter"/>
</dbReference>
<dbReference type="Gene3D" id="3.40.50.1000">
    <property type="entry name" value="HAD superfamily/HAD-like"/>
    <property type="match status" value="1"/>
</dbReference>
<dbReference type="SUPFAM" id="SSF56784">
    <property type="entry name" value="HAD-like"/>
    <property type="match status" value="1"/>
</dbReference>
<dbReference type="Proteomes" id="UP000256269">
    <property type="component" value="Unassembled WGS sequence"/>
</dbReference>
<organism evidence="3 4">
    <name type="scientific">Kutzneria buriramensis</name>
    <dbReference type="NCBI Taxonomy" id="1045776"/>
    <lineage>
        <taxon>Bacteria</taxon>
        <taxon>Bacillati</taxon>
        <taxon>Actinomycetota</taxon>
        <taxon>Actinomycetes</taxon>
        <taxon>Pseudonocardiales</taxon>
        <taxon>Pseudonocardiaceae</taxon>
        <taxon>Kutzneria</taxon>
    </lineage>
</organism>
<dbReference type="SFLD" id="SFLDS00003">
    <property type="entry name" value="Haloacid_Dehalogenase"/>
    <property type="match status" value="1"/>
</dbReference>
<evidence type="ECO:0000256" key="2">
    <source>
        <dbReference type="ARBA" id="ARBA00022842"/>
    </source>
</evidence>
<dbReference type="PANTHER" id="PTHR46470">
    <property type="entry name" value="N-ACYLNEURAMINATE-9-PHOSPHATASE"/>
    <property type="match status" value="1"/>
</dbReference>
<dbReference type="AlphaFoldDB" id="A0A3E0H1Q2"/>
<gene>
    <name evidence="3" type="ORF">BCF44_11663</name>
</gene>
<evidence type="ECO:0000256" key="1">
    <source>
        <dbReference type="ARBA" id="ARBA00022801"/>
    </source>
</evidence>
<comment type="caution">
    <text evidence="3">The sequence shown here is derived from an EMBL/GenBank/DDBJ whole genome shotgun (WGS) entry which is preliminary data.</text>
</comment>
<dbReference type="InterPro" id="IPR023214">
    <property type="entry name" value="HAD_sf"/>
</dbReference>
<keyword evidence="1 3" id="KW-0378">Hydrolase</keyword>
<keyword evidence="4" id="KW-1185">Reference proteome</keyword>